<sequence>MNDTPQDDNDPPLPGHLKLLRNLVTVLTVVMIGGVITIVALLVIRMSGALAPALVFPDSFPMPEGVAITGYSQTGTAAILVSDDDHIRVFDLATGELTHEIDLAD</sequence>
<gene>
    <name evidence="2" type="ORF">D9R08_16805</name>
</gene>
<reference evidence="2 3" key="1">
    <citation type="submission" date="2018-10" db="EMBL/GenBank/DDBJ databases">
        <authorList>
            <person name="Jung H.S."/>
            <person name="Jeon C.O."/>
        </authorList>
    </citation>
    <scope>NUCLEOTIDE SEQUENCE [LARGE SCALE GENOMIC DNA]</scope>
    <source>
        <strain evidence="2 3">MA-7-27</strain>
    </source>
</reference>
<dbReference type="AlphaFoldDB" id="A0A3L9XWD0"/>
<keyword evidence="1" id="KW-1133">Transmembrane helix</keyword>
<keyword evidence="3" id="KW-1185">Reference proteome</keyword>
<dbReference type="OrthoDB" id="7872651at2"/>
<dbReference type="Proteomes" id="UP000281343">
    <property type="component" value="Unassembled WGS sequence"/>
</dbReference>
<feature type="transmembrane region" description="Helical" evidence="1">
    <location>
        <begin position="20"/>
        <end position="44"/>
    </location>
</feature>
<evidence type="ECO:0000256" key="1">
    <source>
        <dbReference type="SAM" id="Phobius"/>
    </source>
</evidence>
<keyword evidence="1" id="KW-0472">Membrane</keyword>
<dbReference type="RefSeq" id="WP_121899239.1">
    <property type="nucleotide sequence ID" value="NZ_RCNT01000010.1"/>
</dbReference>
<keyword evidence="1" id="KW-0812">Transmembrane</keyword>
<evidence type="ECO:0000313" key="2">
    <source>
        <dbReference type="EMBL" id="RMA40829.1"/>
    </source>
</evidence>
<proteinExistence type="predicted"/>
<name>A0A3L9XWD0_9RHOB</name>
<comment type="caution">
    <text evidence="2">The sequence shown here is derived from an EMBL/GenBank/DDBJ whole genome shotgun (WGS) entry which is preliminary data.</text>
</comment>
<protein>
    <submittedName>
        <fullName evidence="2">Uncharacterized protein</fullName>
    </submittedName>
</protein>
<dbReference type="EMBL" id="RCNT01000010">
    <property type="protein sequence ID" value="RMA40829.1"/>
    <property type="molecule type" value="Genomic_DNA"/>
</dbReference>
<dbReference type="InterPro" id="IPR045519">
    <property type="entry name" value="DUF6476"/>
</dbReference>
<dbReference type="Pfam" id="PF20082">
    <property type="entry name" value="DUF6476"/>
    <property type="match status" value="1"/>
</dbReference>
<evidence type="ECO:0000313" key="3">
    <source>
        <dbReference type="Proteomes" id="UP000281343"/>
    </source>
</evidence>
<organism evidence="2 3">
    <name type="scientific">Rhodophyticola porphyridii</name>
    <dbReference type="NCBI Taxonomy" id="1852017"/>
    <lineage>
        <taxon>Bacteria</taxon>
        <taxon>Pseudomonadati</taxon>
        <taxon>Pseudomonadota</taxon>
        <taxon>Alphaproteobacteria</taxon>
        <taxon>Rhodobacterales</taxon>
        <taxon>Roseobacteraceae</taxon>
        <taxon>Rhodophyticola</taxon>
    </lineage>
</organism>
<accession>A0A3L9XWD0</accession>